<name>A0ACC0LBZ3_RHOML</name>
<comment type="caution">
    <text evidence="1">The sequence shown here is derived from an EMBL/GenBank/DDBJ whole genome shotgun (WGS) entry which is preliminary data.</text>
</comment>
<keyword evidence="2" id="KW-1185">Reference proteome</keyword>
<dbReference type="Proteomes" id="UP001062846">
    <property type="component" value="Chromosome 13"/>
</dbReference>
<evidence type="ECO:0000313" key="2">
    <source>
        <dbReference type="Proteomes" id="UP001062846"/>
    </source>
</evidence>
<evidence type="ECO:0000313" key="1">
    <source>
        <dbReference type="EMBL" id="KAI8525852.1"/>
    </source>
</evidence>
<reference evidence="1" key="1">
    <citation type="submission" date="2022-02" db="EMBL/GenBank/DDBJ databases">
        <title>Plant Genome Project.</title>
        <authorList>
            <person name="Zhang R.-G."/>
        </authorList>
    </citation>
    <scope>NUCLEOTIDE SEQUENCE</scope>
    <source>
        <strain evidence="1">AT1</strain>
    </source>
</reference>
<sequence length="1045" mass="114085">MGWSGGVIIVIKDLSIVMLEPNPNSQGILAHISVSHSLFSNLFSFFSSGSSTYHQGLLKLTPLSGLFDRFLTAKTMEGREGIIHIAVFFCLLNLAFSKTDPNDAKVLSDFREGLKNPDLLKWPDNGNDPCGPPSWPHVYCSNGRVTQIQVANLGLKGTLPQDFNQLTKLYNLGLQKNHFSGKLPTFSGLSELQFAYLDFNEFDTIPSDFFHGLSSVRVLALDDNPFNATTGWSIPNELEDSYQLTNFSCSSCNIGGPIPDFFGRLPSLNSLRLSYNRLTGEIPASFHDSMMQVLWLNDQDSGGLSGSINVIGSMLSLTQAWLHGNQFTGSIPDDIGALTSLRELNLNRNQLVGMIPPSLATMDLSLLDLNNNMLMGSIPKFRAVNVTLSSNSFCQLTPGVPCAPEVNALLDFLRALNYPSDLASEWTGDNPCEGPWLGVSCNSKGEVTIINLQKRMLNGTLSPSLANLDSLMEIHLGGNNIGGQIPTNFTQLKGLRLLDINGNNFQPPFPNFSDRVKVINTNGNPLLVTNGTKASPPLVSTPSAPSPTIGQSPPSLSPPDSLSSGDSQSPSSSSGNSKSRSPSSSEDETGKTGYHKRSNVVVILSAATGTAIMVLLLVLFFLYQKKNKGKVATPSAIVVHPRSPSDSDNLVKIAVSDNAQRSVASKSSNCNGFANTHVIESGNLVISVQVLRKVTNNFAPENELGRGGFGVVYKGELEDGTQIAVKRMEGGVISSKALDEFQSEIVVLSKVRHRHLVSLLGYSIQGNERLLVYEYMTQGALSRHLFHWESLNLEPLSWTKRLNIALDVARGMEYLHTLAQESFIHRDLKSSNILLSDDFRAKVSDFGLVKLAPDREKSVATRLAGTFGYLAPEYAVTGKITTKADVFSYGVVLMELLTGLVALDEDRSEESRYLAEWFWKIKANKERLISVIDPTLDAKEEISDSIFIIAELAGHCTAREPNRRPDMGHAVNVLAPLVEKWRPFDRETEEYSEIVDYAQPLPELLKGWQEAETKDFTGTSLEDSKGSIPALPAAFEGLFTSAEAR</sequence>
<protein>
    <submittedName>
        <fullName evidence="1">Uncharacterized protein</fullName>
    </submittedName>
</protein>
<proteinExistence type="predicted"/>
<dbReference type="EMBL" id="CM046400">
    <property type="protein sequence ID" value="KAI8525852.1"/>
    <property type="molecule type" value="Genomic_DNA"/>
</dbReference>
<organism evidence="1 2">
    <name type="scientific">Rhododendron molle</name>
    <name type="common">Chinese azalea</name>
    <name type="synonym">Azalea mollis</name>
    <dbReference type="NCBI Taxonomy" id="49168"/>
    <lineage>
        <taxon>Eukaryota</taxon>
        <taxon>Viridiplantae</taxon>
        <taxon>Streptophyta</taxon>
        <taxon>Embryophyta</taxon>
        <taxon>Tracheophyta</taxon>
        <taxon>Spermatophyta</taxon>
        <taxon>Magnoliopsida</taxon>
        <taxon>eudicotyledons</taxon>
        <taxon>Gunneridae</taxon>
        <taxon>Pentapetalae</taxon>
        <taxon>asterids</taxon>
        <taxon>Ericales</taxon>
        <taxon>Ericaceae</taxon>
        <taxon>Ericoideae</taxon>
        <taxon>Rhodoreae</taxon>
        <taxon>Rhododendron</taxon>
    </lineage>
</organism>
<gene>
    <name evidence="1" type="ORF">RHMOL_Rhmol13G0263200</name>
</gene>
<accession>A0ACC0LBZ3</accession>